<dbReference type="NCBIfam" id="TIGR01552">
    <property type="entry name" value="phd_fam"/>
    <property type="match status" value="1"/>
</dbReference>
<evidence type="ECO:0000256" key="2">
    <source>
        <dbReference type="RuleBase" id="RU362080"/>
    </source>
</evidence>
<dbReference type="Pfam" id="PF02604">
    <property type="entry name" value="PhdYeFM_antitox"/>
    <property type="match status" value="1"/>
</dbReference>
<dbReference type="Gene3D" id="3.40.1620.10">
    <property type="entry name" value="YefM-like domain"/>
    <property type="match status" value="1"/>
</dbReference>
<dbReference type="KEGG" id="arf:AR1Y2_1337"/>
<organism evidence="3 4">
    <name type="scientific">Anaerostipes rhamnosivorans</name>
    <dbReference type="NCBI Taxonomy" id="1229621"/>
    <lineage>
        <taxon>Bacteria</taxon>
        <taxon>Bacillati</taxon>
        <taxon>Bacillota</taxon>
        <taxon>Clostridia</taxon>
        <taxon>Lachnospirales</taxon>
        <taxon>Lachnospiraceae</taxon>
        <taxon>Anaerostipes</taxon>
    </lineage>
</organism>
<reference evidence="3 4" key="1">
    <citation type="submission" date="2019-05" db="EMBL/GenBank/DDBJ databases">
        <title>Complete genome sequencing of Anaerostipes rhamnosivorans.</title>
        <authorList>
            <person name="Bui T.P.N."/>
            <person name="de Vos W.M."/>
        </authorList>
    </citation>
    <scope>NUCLEOTIDE SEQUENCE [LARGE SCALE GENOMIC DNA]</scope>
    <source>
        <strain evidence="3 4">1y2</strain>
    </source>
</reference>
<sequence length="110" mass="12620">MEIEFIIILRYNMTIEKVGDVMQPEIRPSADLRNHYSEISKQCKESREPIVITVNGRGDTVVLGIQQYNQMKAELELLRTLAEAEDDVKNGRLEPVQETFDGIRSALQSR</sequence>
<dbReference type="InterPro" id="IPR036165">
    <property type="entry name" value="YefM-like_sf"/>
</dbReference>
<evidence type="ECO:0000313" key="3">
    <source>
        <dbReference type="EMBL" id="QCP34791.1"/>
    </source>
</evidence>
<evidence type="ECO:0000313" key="4">
    <source>
        <dbReference type="Proteomes" id="UP000298653"/>
    </source>
</evidence>
<dbReference type="AlphaFoldDB" id="A0A4P8IDG7"/>
<dbReference type="Proteomes" id="UP000298653">
    <property type="component" value="Chromosome"/>
</dbReference>
<dbReference type="InterPro" id="IPR006442">
    <property type="entry name" value="Antitoxin_Phd/YefM"/>
</dbReference>
<protein>
    <recommendedName>
        <fullName evidence="2">Antitoxin</fullName>
    </recommendedName>
</protein>
<gene>
    <name evidence="3" type="ORF">AR1Y2_1337</name>
</gene>
<evidence type="ECO:0000256" key="1">
    <source>
        <dbReference type="ARBA" id="ARBA00009981"/>
    </source>
</evidence>
<comment type="similarity">
    <text evidence="1 2">Belongs to the phD/YefM antitoxin family.</text>
</comment>
<name>A0A4P8IDG7_9FIRM</name>
<keyword evidence="4" id="KW-1185">Reference proteome</keyword>
<comment type="function">
    <text evidence="2">Antitoxin component of a type II toxin-antitoxin (TA) system.</text>
</comment>
<accession>A0A4P8IDG7</accession>
<dbReference type="EMBL" id="CP040058">
    <property type="protein sequence ID" value="QCP34791.1"/>
    <property type="molecule type" value="Genomic_DNA"/>
</dbReference>
<dbReference type="SUPFAM" id="SSF143120">
    <property type="entry name" value="YefM-like"/>
    <property type="match status" value="1"/>
</dbReference>
<proteinExistence type="inferred from homology"/>